<organism evidence="11 12">
    <name type="scientific">Sclerotinia nivalis</name>
    <dbReference type="NCBI Taxonomy" id="352851"/>
    <lineage>
        <taxon>Eukaryota</taxon>
        <taxon>Fungi</taxon>
        <taxon>Dikarya</taxon>
        <taxon>Ascomycota</taxon>
        <taxon>Pezizomycotina</taxon>
        <taxon>Leotiomycetes</taxon>
        <taxon>Helotiales</taxon>
        <taxon>Sclerotiniaceae</taxon>
        <taxon>Sclerotinia</taxon>
    </lineage>
</organism>
<dbReference type="GO" id="GO:0020037">
    <property type="term" value="F:heme binding"/>
    <property type="evidence" value="ECO:0007669"/>
    <property type="project" value="InterPro"/>
</dbReference>
<evidence type="ECO:0008006" key="13">
    <source>
        <dbReference type="Google" id="ProtNLM"/>
    </source>
</evidence>
<dbReference type="GO" id="GO:0016705">
    <property type="term" value="F:oxidoreductase activity, acting on paired donors, with incorporation or reduction of molecular oxygen"/>
    <property type="evidence" value="ECO:0007669"/>
    <property type="project" value="InterPro"/>
</dbReference>
<reference evidence="11" key="1">
    <citation type="submission" date="2022-11" db="EMBL/GenBank/DDBJ databases">
        <title>Genome Resource of Sclerotinia nivalis Strain SnTB1, a Plant Pathogen Isolated from American Ginseng.</title>
        <authorList>
            <person name="Fan S."/>
        </authorList>
    </citation>
    <scope>NUCLEOTIDE SEQUENCE</scope>
    <source>
        <strain evidence="11">SnTB1</strain>
    </source>
</reference>
<dbReference type="PRINTS" id="PR00465">
    <property type="entry name" value="EP450IV"/>
</dbReference>
<keyword evidence="12" id="KW-1185">Reference proteome</keyword>
<keyword evidence="4 9" id="KW-0560">Oxidoreductase</keyword>
<sequence length="535" mass="60993">MIENLEQFILRGHLELEWKNIALTAVFLTLVAIFIVWTRRSDEELLLQTLKDLDLPIVGKGPNVNISEALEIGTKTYPNSPYVLPVDRVPIVILPNSVINTIKSLPEGKISFEKEVFTRHLAHLLLKKDQKIFSEPILNSIKQDLTRNISKTLDTLWDEVEFAFEKNIGTLSEDDEGWKTVSVYGKVLHVVALLSGRVFVGAPLCRDEEWIKATITYTMILGATVGMLWKRPWWQRRILAPLYFRTLHGVHRKAEEMLKPLLEREATLDPSEWEKKTGEQNDGQLIRWLLSHTPQKGGKIDVKQLAHDQLTVSLAAIHTTSITISHLLYDLATYPEHVASLRKELELVITEHKAGGGNGKLSKVELTKLWKMDSFIKESQRLNPPILVQMRRYLTSPLALPSGHILPAGTYCGVDAQMTNRTVPYYEASQITHQQAPFDTFDGFRFSKLRSVPGNENRYQFVTSSTESLNFGHGTHTCPGRFFASNEIKIAFAEILLRWDVRLKPGEGRPENLYTDTNVMPNMKGEIQMRRRELL</sequence>
<dbReference type="OrthoDB" id="1844152at2759"/>
<evidence type="ECO:0000256" key="1">
    <source>
        <dbReference type="ARBA" id="ARBA00001971"/>
    </source>
</evidence>
<evidence type="ECO:0000256" key="3">
    <source>
        <dbReference type="ARBA" id="ARBA00022723"/>
    </source>
</evidence>
<evidence type="ECO:0000313" key="11">
    <source>
        <dbReference type="EMBL" id="KAJ8060696.1"/>
    </source>
</evidence>
<evidence type="ECO:0000256" key="7">
    <source>
        <dbReference type="ARBA" id="ARBA00023033"/>
    </source>
</evidence>
<evidence type="ECO:0000313" key="12">
    <source>
        <dbReference type="Proteomes" id="UP001152300"/>
    </source>
</evidence>
<dbReference type="InterPro" id="IPR036396">
    <property type="entry name" value="Cyt_P450_sf"/>
</dbReference>
<evidence type="ECO:0000256" key="9">
    <source>
        <dbReference type="RuleBase" id="RU000461"/>
    </source>
</evidence>
<dbReference type="EMBL" id="JAPEIS010000013">
    <property type="protein sequence ID" value="KAJ8060696.1"/>
    <property type="molecule type" value="Genomic_DNA"/>
</dbReference>
<keyword evidence="8 9" id="KW-0349">Heme</keyword>
<evidence type="ECO:0000256" key="4">
    <source>
        <dbReference type="ARBA" id="ARBA00023002"/>
    </source>
</evidence>
<proteinExistence type="inferred from homology"/>
<keyword evidence="3 8" id="KW-0479">Metal-binding</keyword>
<dbReference type="CDD" id="cd11041">
    <property type="entry name" value="CYP503A1-like"/>
    <property type="match status" value="1"/>
</dbReference>
<name>A0A9X0AD87_9HELO</name>
<evidence type="ECO:0000256" key="10">
    <source>
        <dbReference type="SAM" id="Phobius"/>
    </source>
</evidence>
<feature type="transmembrane region" description="Helical" evidence="10">
    <location>
        <begin position="20"/>
        <end position="38"/>
    </location>
</feature>
<feature type="binding site" description="axial binding residue" evidence="8">
    <location>
        <position position="478"/>
    </location>
    <ligand>
        <name>heme</name>
        <dbReference type="ChEBI" id="CHEBI:30413"/>
    </ligand>
    <ligandPart>
        <name>Fe</name>
        <dbReference type="ChEBI" id="CHEBI:18248"/>
    </ligandPart>
</feature>
<dbReference type="Pfam" id="PF00067">
    <property type="entry name" value="p450"/>
    <property type="match status" value="1"/>
</dbReference>
<dbReference type="Gene3D" id="1.10.630.10">
    <property type="entry name" value="Cytochrome P450"/>
    <property type="match status" value="1"/>
</dbReference>
<dbReference type="InterPro" id="IPR001128">
    <property type="entry name" value="Cyt_P450"/>
</dbReference>
<evidence type="ECO:0000256" key="5">
    <source>
        <dbReference type="ARBA" id="ARBA00023004"/>
    </source>
</evidence>
<dbReference type="GO" id="GO:0005506">
    <property type="term" value="F:iron ion binding"/>
    <property type="evidence" value="ECO:0007669"/>
    <property type="project" value="InterPro"/>
</dbReference>
<keyword evidence="6" id="KW-0843">Virulence</keyword>
<dbReference type="PANTHER" id="PTHR46206">
    <property type="entry name" value="CYTOCHROME P450"/>
    <property type="match status" value="1"/>
</dbReference>
<dbReference type="PROSITE" id="PS00086">
    <property type="entry name" value="CYTOCHROME_P450"/>
    <property type="match status" value="1"/>
</dbReference>
<keyword evidence="10" id="KW-0812">Transmembrane</keyword>
<evidence type="ECO:0000256" key="6">
    <source>
        <dbReference type="ARBA" id="ARBA00023026"/>
    </source>
</evidence>
<dbReference type="InterPro" id="IPR002403">
    <property type="entry name" value="Cyt_P450_E_grp-IV"/>
</dbReference>
<dbReference type="SUPFAM" id="SSF48264">
    <property type="entry name" value="Cytochrome P450"/>
    <property type="match status" value="1"/>
</dbReference>
<keyword evidence="10" id="KW-0472">Membrane</keyword>
<comment type="caution">
    <text evidence="11">The sequence shown here is derived from an EMBL/GenBank/DDBJ whole genome shotgun (WGS) entry which is preliminary data.</text>
</comment>
<keyword evidence="5 8" id="KW-0408">Iron</keyword>
<comment type="cofactor">
    <cofactor evidence="1 8">
        <name>heme</name>
        <dbReference type="ChEBI" id="CHEBI:30413"/>
    </cofactor>
</comment>
<protein>
    <recommendedName>
        <fullName evidence="13">Cytochrome P450 monooxygenase</fullName>
    </recommendedName>
</protein>
<comment type="similarity">
    <text evidence="2 9">Belongs to the cytochrome P450 family.</text>
</comment>
<dbReference type="Proteomes" id="UP001152300">
    <property type="component" value="Unassembled WGS sequence"/>
</dbReference>
<accession>A0A9X0AD87</accession>
<dbReference type="AlphaFoldDB" id="A0A9X0AD87"/>
<evidence type="ECO:0000256" key="8">
    <source>
        <dbReference type="PIRSR" id="PIRSR602403-1"/>
    </source>
</evidence>
<keyword evidence="7 9" id="KW-0503">Monooxygenase</keyword>
<dbReference type="PRINTS" id="PR00385">
    <property type="entry name" value="P450"/>
</dbReference>
<dbReference type="PANTHER" id="PTHR46206:SF6">
    <property type="entry name" value="CYTOCHROME P450 MONOOXYGENASE AN1598-RELATED"/>
    <property type="match status" value="1"/>
</dbReference>
<evidence type="ECO:0000256" key="2">
    <source>
        <dbReference type="ARBA" id="ARBA00010617"/>
    </source>
</evidence>
<keyword evidence="10" id="KW-1133">Transmembrane helix</keyword>
<gene>
    <name evidence="11" type="ORF">OCU04_011001</name>
</gene>
<dbReference type="InterPro" id="IPR017972">
    <property type="entry name" value="Cyt_P450_CS"/>
</dbReference>
<dbReference type="GO" id="GO:0004497">
    <property type="term" value="F:monooxygenase activity"/>
    <property type="evidence" value="ECO:0007669"/>
    <property type="project" value="UniProtKB-KW"/>
</dbReference>